<protein>
    <submittedName>
        <fullName evidence="6">CHADL protein</fullName>
    </submittedName>
</protein>
<keyword evidence="1" id="KW-0433">Leucine-rich repeat</keyword>
<evidence type="ECO:0000259" key="5">
    <source>
        <dbReference type="SMART" id="SM00082"/>
    </source>
</evidence>
<dbReference type="OrthoDB" id="2190652at2759"/>
<organism evidence="6 7">
    <name type="scientific">Branchiostoma lanceolatum</name>
    <name type="common">Common lancelet</name>
    <name type="synonym">Amphioxus lanceolatum</name>
    <dbReference type="NCBI Taxonomy" id="7740"/>
    <lineage>
        <taxon>Eukaryota</taxon>
        <taxon>Metazoa</taxon>
        <taxon>Chordata</taxon>
        <taxon>Cephalochordata</taxon>
        <taxon>Leptocardii</taxon>
        <taxon>Amphioxiformes</taxon>
        <taxon>Branchiostomatidae</taxon>
        <taxon>Branchiostoma</taxon>
    </lineage>
</organism>
<keyword evidence="3" id="KW-0677">Repeat</keyword>
<dbReference type="PANTHER" id="PTHR24369:SF210">
    <property type="entry name" value="CHAOPTIN-RELATED"/>
    <property type="match status" value="1"/>
</dbReference>
<dbReference type="Pfam" id="PF13306">
    <property type="entry name" value="LRR_5"/>
    <property type="match status" value="1"/>
</dbReference>
<dbReference type="InterPro" id="IPR001611">
    <property type="entry name" value="Leu-rich_rpt"/>
</dbReference>
<dbReference type="Pfam" id="PF13855">
    <property type="entry name" value="LRR_8"/>
    <property type="match status" value="1"/>
</dbReference>
<accession>A0A8J9YMA8</accession>
<dbReference type="EMBL" id="OV696686">
    <property type="protein sequence ID" value="CAH1227744.1"/>
    <property type="molecule type" value="Genomic_DNA"/>
</dbReference>
<dbReference type="SMART" id="SM00082">
    <property type="entry name" value="LRRCT"/>
    <property type="match status" value="1"/>
</dbReference>
<reference evidence="6" key="1">
    <citation type="submission" date="2022-01" db="EMBL/GenBank/DDBJ databases">
        <authorList>
            <person name="Braso-Vives M."/>
        </authorList>
    </citation>
    <scope>NUCLEOTIDE SEQUENCE</scope>
</reference>
<dbReference type="InterPro" id="IPR003591">
    <property type="entry name" value="Leu-rich_rpt_typical-subtyp"/>
</dbReference>
<dbReference type="InterPro" id="IPR000483">
    <property type="entry name" value="Cys-rich_flank_reg_C"/>
</dbReference>
<dbReference type="SUPFAM" id="SSF52058">
    <property type="entry name" value="L domain-like"/>
    <property type="match status" value="1"/>
</dbReference>
<keyword evidence="7" id="KW-1185">Reference proteome</keyword>
<dbReference type="Proteomes" id="UP000838412">
    <property type="component" value="Chromosome 1"/>
</dbReference>
<dbReference type="PROSITE" id="PS51450">
    <property type="entry name" value="LRR"/>
    <property type="match status" value="1"/>
</dbReference>
<dbReference type="AlphaFoldDB" id="A0A8J9YMA8"/>
<dbReference type="SMART" id="SM00369">
    <property type="entry name" value="LRR_TYP"/>
    <property type="match status" value="9"/>
</dbReference>
<dbReference type="FunFam" id="3.80.10.10:FF:001360">
    <property type="entry name" value="Uncharacterized protein"/>
    <property type="match status" value="1"/>
</dbReference>
<dbReference type="PANTHER" id="PTHR24369">
    <property type="entry name" value="ANTIGEN BSP, PUTATIVE-RELATED"/>
    <property type="match status" value="1"/>
</dbReference>
<feature type="domain" description="LRRCT" evidence="5">
    <location>
        <begin position="398"/>
        <end position="449"/>
    </location>
</feature>
<dbReference type="Gene3D" id="3.80.10.10">
    <property type="entry name" value="Ribonuclease Inhibitor"/>
    <property type="match status" value="2"/>
</dbReference>
<proteinExistence type="predicted"/>
<dbReference type="InterPro" id="IPR032675">
    <property type="entry name" value="LRR_dom_sf"/>
</dbReference>
<dbReference type="InterPro" id="IPR050541">
    <property type="entry name" value="LRR_TM_domain-containing"/>
</dbReference>
<name>A0A8J9YMA8_BRALA</name>
<dbReference type="InterPro" id="IPR026906">
    <property type="entry name" value="LRR_5"/>
</dbReference>
<evidence type="ECO:0000313" key="6">
    <source>
        <dbReference type="EMBL" id="CAH1227744.1"/>
    </source>
</evidence>
<evidence type="ECO:0000256" key="4">
    <source>
        <dbReference type="SAM" id="SignalP"/>
    </source>
</evidence>
<evidence type="ECO:0000313" key="7">
    <source>
        <dbReference type="Proteomes" id="UP000838412"/>
    </source>
</evidence>
<feature type="chain" id="PRO_5035446013" evidence="4">
    <location>
        <begin position="28"/>
        <end position="449"/>
    </location>
</feature>
<gene>
    <name evidence="6" type="primary">CHADL</name>
    <name evidence="6" type="ORF">BLAG_LOCUS515</name>
</gene>
<feature type="signal peptide" evidence="4">
    <location>
        <begin position="1"/>
        <end position="27"/>
    </location>
</feature>
<sequence>MGTFNMASQQVFLVGVALTFVLGNVSAVGGLETSENPPPVEHGAPLDKTDTGLQWKQLEAQNNHGRERDVLIRTGDGVKSGHEPMETTTFDDDCPKGCSCSFSTVTCFGTLDSIPPKFPPDTTRLVLYYNNFTSVPSNAFPNLDKLEYLMMPFGKVGFIENGAFSGLGSVILLNLSTNSIDSLISTAFTGLENLQSLDLVSNKIDSFADGAFEPLKKLKFLLITPVSSQYPYNAFNSLVNLETLYVQDGRFAAVPGYAFSRMKKLSMLIIADNPNLTTIHPDAFAPGTLNESLTSIDLNHCNLREIPSQMFRYVQSLRSFTVSNNPIGQVDDNAFADLPNLQYLNLQGLGLAVLPKGAFNGLDSIQSIYMDTNNLVTLTPDHFSSHVNTLKTMTLSDNPWHCDCDLWRFNRWLHTETNITVYQSLICASPEQLKGQQLDKITATQAGCP</sequence>
<dbReference type="GO" id="GO:0005886">
    <property type="term" value="C:plasma membrane"/>
    <property type="evidence" value="ECO:0007669"/>
    <property type="project" value="TreeGrafter"/>
</dbReference>
<evidence type="ECO:0000256" key="3">
    <source>
        <dbReference type="ARBA" id="ARBA00022737"/>
    </source>
</evidence>
<keyword evidence="2 4" id="KW-0732">Signal</keyword>
<evidence type="ECO:0000256" key="1">
    <source>
        <dbReference type="ARBA" id="ARBA00022614"/>
    </source>
</evidence>
<evidence type="ECO:0000256" key="2">
    <source>
        <dbReference type="ARBA" id="ARBA00022729"/>
    </source>
</evidence>